<dbReference type="GO" id="GO:0008081">
    <property type="term" value="F:phosphoric diester hydrolase activity"/>
    <property type="evidence" value="ECO:0007669"/>
    <property type="project" value="UniProtKB-ARBA"/>
</dbReference>
<gene>
    <name evidence="3" type="ORF">IPN75_08900</name>
</gene>
<feature type="region of interest" description="Disordered" evidence="1">
    <location>
        <begin position="61"/>
        <end position="82"/>
    </location>
</feature>
<reference evidence="3" key="1">
    <citation type="submission" date="2020-10" db="EMBL/GenBank/DDBJ databases">
        <title>Connecting structure to function with the recovery of over 1000 high-quality activated sludge metagenome-assembled genomes encoding full-length rRNA genes using long-read sequencing.</title>
        <authorList>
            <person name="Singleton C.M."/>
            <person name="Petriglieri F."/>
            <person name="Kristensen J.M."/>
            <person name="Kirkegaard R.H."/>
            <person name="Michaelsen T.Y."/>
            <person name="Andersen M.H."/>
            <person name="Karst S.M."/>
            <person name="Dueholm M.S."/>
            <person name="Nielsen P.H."/>
            <person name="Albertsen M."/>
        </authorList>
    </citation>
    <scope>NUCLEOTIDE SEQUENCE</scope>
    <source>
        <strain evidence="3">OdNE_18-Q3-R46-58_BAT3C.305</strain>
    </source>
</reference>
<accession>A0A9D7QLA2</accession>
<dbReference type="PROSITE" id="PS51832">
    <property type="entry name" value="HD_GYP"/>
    <property type="match status" value="1"/>
</dbReference>
<dbReference type="EMBL" id="JADKBR010000007">
    <property type="protein sequence ID" value="MBK8890508.1"/>
    <property type="molecule type" value="Genomic_DNA"/>
</dbReference>
<dbReference type="InterPro" id="IPR021812">
    <property type="entry name" value="DUF3391"/>
</dbReference>
<dbReference type="InterPro" id="IPR003607">
    <property type="entry name" value="HD/PDEase_dom"/>
</dbReference>
<name>A0A9D7QLA2_9RHOO</name>
<sequence length="426" mass="46743">MTDSDTQDIDVGELRVGHFVFLDLSWIRHPFPLSSFKIQSAEQIKTIRSLGLRRIRYSPGRSGPESDVIQPAAMAPTDPCVSETPTAEEMAKSQRRELLSQQRASLQRCERQFDNAANAYRQITKSVHADPQAARVTCEALVGSLLAELRGAQEANIRLLAEKVGDRPSLHAINVTVLALLLGRACCLDDSIMTDIGVGALLHDVGKAELPDRLRFQDQFERASEQQLFQEHVAYGVTMAKRMGLTSGALLAIGQHHEYADGTGYPLRAGNDKLHPASRVVSLINHYDNLCNPVNPILALTPHEALAQIFAKTRAKFDTTLLNAFVRMMGVYPPGSVVQLSDERYALVVSVNSSRPLKPRVVVHDPAIPAEEALIVDLESEPSLAICRSLKPLQLPGAALAYLSPRKRVCYFFEPARSIDDGAIAA</sequence>
<dbReference type="Pfam" id="PF13487">
    <property type="entry name" value="HD_5"/>
    <property type="match status" value="1"/>
</dbReference>
<dbReference type="InterPro" id="IPR052020">
    <property type="entry name" value="Cyclic_di-GMP/3'3'-cGAMP_PDE"/>
</dbReference>
<dbReference type="SUPFAM" id="SSF109604">
    <property type="entry name" value="HD-domain/PDEase-like"/>
    <property type="match status" value="1"/>
</dbReference>
<protein>
    <submittedName>
        <fullName evidence="3">DUF3391 domain-containing protein</fullName>
    </submittedName>
</protein>
<evidence type="ECO:0000259" key="2">
    <source>
        <dbReference type="PROSITE" id="PS51832"/>
    </source>
</evidence>
<evidence type="ECO:0000313" key="4">
    <source>
        <dbReference type="Proteomes" id="UP000808146"/>
    </source>
</evidence>
<dbReference type="NCBIfam" id="TIGR00277">
    <property type="entry name" value="HDIG"/>
    <property type="match status" value="1"/>
</dbReference>
<evidence type="ECO:0000313" key="3">
    <source>
        <dbReference type="EMBL" id="MBK8890508.1"/>
    </source>
</evidence>
<dbReference type="CDD" id="cd00077">
    <property type="entry name" value="HDc"/>
    <property type="match status" value="1"/>
</dbReference>
<dbReference type="InterPro" id="IPR006675">
    <property type="entry name" value="HDIG_dom"/>
</dbReference>
<dbReference type="PANTHER" id="PTHR45228:SF4">
    <property type="entry name" value="LIPOPROTEIN"/>
    <property type="match status" value="1"/>
</dbReference>
<proteinExistence type="predicted"/>
<evidence type="ECO:0000256" key="1">
    <source>
        <dbReference type="SAM" id="MobiDB-lite"/>
    </source>
</evidence>
<dbReference type="PANTHER" id="PTHR45228">
    <property type="entry name" value="CYCLIC DI-GMP PHOSPHODIESTERASE TM_0186-RELATED"/>
    <property type="match status" value="1"/>
</dbReference>
<dbReference type="Gene3D" id="1.10.3210.10">
    <property type="entry name" value="Hypothetical protein af1432"/>
    <property type="match status" value="1"/>
</dbReference>
<organism evidence="3 4">
    <name type="scientific">Candidatus Dechloromonas phosphorivorans</name>
    <dbReference type="NCBI Taxonomy" id="2899244"/>
    <lineage>
        <taxon>Bacteria</taxon>
        <taxon>Pseudomonadati</taxon>
        <taxon>Pseudomonadota</taxon>
        <taxon>Betaproteobacteria</taxon>
        <taxon>Rhodocyclales</taxon>
        <taxon>Azonexaceae</taxon>
        <taxon>Dechloromonas</taxon>
    </lineage>
</organism>
<feature type="domain" description="HD-GYP" evidence="2">
    <location>
        <begin position="146"/>
        <end position="341"/>
    </location>
</feature>
<dbReference type="Pfam" id="PF11871">
    <property type="entry name" value="DUF3391"/>
    <property type="match status" value="1"/>
</dbReference>
<dbReference type="Proteomes" id="UP000808146">
    <property type="component" value="Unassembled WGS sequence"/>
</dbReference>
<dbReference type="InterPro" id="IPR037522">
    <property type="entry name" value="HD_GYP_dom"/>
</dbReference>
<comment type="caution">
    <text evidence="3">The sequence shown here is derived from an EMBL/GenBank/DDBJ whole genome shotgun (WGS) entry which is preliminary data.</text>
</comment>
<dbReference type="AlphaFoldDB" id="A0A9D7QLA2"/>